<dbReference type="EnsemblProtists" id="EKX31949">
    <property type="protein sequence ID" value="EKX31949"/>
    <property type="gene ID" value="GUITHDRAFT_148965"/>
</dbReference>
<evidence type="ECO:0000313" key="3">
    <source>
        <dbReference type="EMBL" id="EKX31949.1"/>
    </source>
</evidence>
<name>L1I7S0_GUITC</name>
<dbReference type="EMBL" id="JH993223">
    <property type="protein sequence ID" value="EKX31949.1"/>
    <property type="molecule type" value="Genomic_DNA"/>
</dbReference>
<dbReference type="KEGG" id="gtt:GUITHDRAFT_148965"/>
<organism evidence="3">
    <name type="scientific">Guillardia theta (strain CCMP2712)</name>
    <name type="common">Cryptophyte</name>
    <dbReference type="NCBI Taxonomy" id="905079"/>
    <lineage>
        <taxon>Eukaryota</taxon>
        <taxon>Cryptophyceae</taxon>
        <taxon>Pyrenomonadales</taxon>
        <taxon>Geminigeraceae</taxon>
        <taxon>Guillardia</taxon>
    </lineage>
</organism>
<reference evidence="5" key="2">
    <citation type="submission" date="2012-11" db="EMBL/GenBank/DDBJ databases">
        <authorList>
            <person name="Kuo A."/>
            <person name="Curtis B.A."/>
            <person name="Tanifuji G."/>
            <person name="Burki F."/>
            <person name="Gruber A."/>
            <person name="Irimia M."/>
            <person name="Maruyama S."/>
            <person name="Arias M.C."/>
            <person name="Ball S.G."/>
            <person name="Gile G.H."/>
            <person name="Hirakawa Y."/>
            <person name="Hopkins J.F."/>
            <person name="Rensing S.A."/>
            <person name="Schmutz J."/>
            <person name="Symeonidi A."/>
            <person name="Elias M."/>
            <person name="Eveleigh R.J."/>
            <person name="Herman E.K."/>
            <person name="Klute M.J."/>
            <person name="Nakayama T."/>
            <person name="Obornik M."/>
            <person name="Reyes-Prieto A."/>
            <person name="Armbrust E.V."/>
            <person name="Aves S.J."/>
            <person name="Beiko R.G."/>
            <person name="Coutinho P."/>
            <person name="Dacks J.B."/>
            <person name="Durnford D.G."/>
            <person name="Fast N.M."/>
            <person name="Green B.R."/>
            <person name="Grisdale C."/>
            <person name="Hempe F."/>
            <person name="Henrissat B."/>
            <person name="Hoppner M.P."/>
            <person name="Ishida K.-I."/>
            <person name="Kim E."/>
            <person name="Koreny L."/>
            <person name="Kroth P.G."/>
            <person name="Liu Y."/>
            <person name="Malik S.-B."/>
            <person name="Maier U.G."/>
            <person name="McRose D."/>
            <person name="Mock T."/>
            <person name="Neilson J.A."/>
            <person name="Onodera N.T."/>
            <person name="Poole A.M."/>
            <person name="Pritham E.J."/>
            <person name="Richards T.A."/>
            <person name="Rocap G."/>
            <person name="Roy S.W."/>
            <person name="Sarai C."/>
            <person name="Schaack S."/>
            <person name="Shirato S."/>
            <person name="Slamovits C.H."/>
            <person name="Spencer D.F."/>
            <person name="Suzuki S."/>
            <person name="Worden A.Z."/>
            <person name="Zauner S."/>
            <person name="Barry K."/>
            <person name="Bell C."/>
            <person name="Bharti A.K."/>
            <person name="Crow J.A."/>
            <person name="Grimwood J."/>
            <person name="Kramer R."/>
            <person name="Lindquist E."/>
            <person name="Lucas S."/>
            <person name="Salamov A."/>
            <person name="McFadden G.I."/>
            <person name="Lane C.E."/>
            <person name="Keeling P.J."/>
            <person name="Gray M.W."/>
            <person name="Grigoriev I.V."/>
            <person name="Archibald J.M."/>
        </authorList>
    </citation>
    <scope>NUCLEOTIDE SEQUENCE</scope>
    <source>
        <strain evidence="5">CCMP2712</strain>
    </source>
</reference>
<feature type="chain" id="PRO_5008769692" evidence="2">
    <location>
        <begin position="24"/>
        <end position="192"/>
    </location>
</feature>
<dbReference type="PaxDb" id="55529-EKX31949"/>
<sequence>MEMMTALAVGGGGSLLLFAIVLCGDMECCERGPLGRLLNLLTSFLDFWTSEKFLKIVEKVLGRRCVDRVTAIQDYVCFQRNPILPAMYLVLVAVGFTVFVSFAFPYLPYHAEKDWGISFYHKINAFLIVGGCLVVFWANLSVDPGVITPENVEREKKGKLQQKQEKGAGEQENWAVGETIVSTDVKFAEVRL</sequence>
<evidence type="ECO:0000313" key="4">
    <source>
        <dbReference type="EnsemblProtists" id="EKX31949"/>
    </source>
</evidence>
<gene>
    <name evidence="3" type="ORF">GUITHDRAFT_148965</name>
</gene>
<dbReference type="Proteomes" id="UP000011087">
    <property type="component" value="Unassembled WGS sequence"/>
</dbReference>
<dbReference type="HOGENOM" id="CLU_1417598_0_0_1"/>
<accession>L1I7S0</accession>
<keyword evidence="1" id="KW-0812">Transmembrane</keyword>
<keyword evidence="2" id="KW-0732">Signal</keyword>
<keyword evidence="5" id="KW-1185">Reference proteome</keyword>
<reference evidence="4" key="3">
    <citation type="submission" date="2015-06" db="UniProtKB">
        <authorList>
            <consortium name="EnsemblProtists"/>
        </authorList>
    </citation>
    <scope>IDENTIFICATION</scope>
</reference>
<feature type="transmembrane region" description="Helical" evidence="1">
    <location>
        <begin position="86"/>
        <end position="107"/>
    </location>
</feature>
<protein>
    <submittedName>
        <fullName evidence="3 4">Uncharacterized protein</fullName>
    </submittedName>
</protein>
<dbReference type="STRING" id="905079.L1I7S0"/>
<dbReference type="RefSeq" id="XP_005818929.1">
    <property type="nucleotide sequence ID" value="XM_005818872.1"/>
</dbReference>
<dbReference type="OMA" id="YIWAVAT"/>
<keyword evidence="1" id="KW-1133">Transmembrane helix</keyword>
<feature type="transmembrane region" description="Helical" evidence="1">
    <location>
        <begin position="119"/>
        <end position="140"/>
    </location>
</feature>
<reference evidence="3 5" key="1">
    <citation type="journal article" date="2012" name="Nature">
        <title>Algal genomes reveal evolutionary mosaicism and the fate of nucleomorphs.</title>
        <authorList>
            <consortium name="DOE Joint Genome Institute"/>
            <person name="Curtis B.A."/>
            <person name="Tanifuji G."/>
            <person name="Burki F."/>
            <person name="Gruber A."/>
            <person name="Irimia M."/>
            <person name="Maruyama S."/>
            <person name="Arias M.C."/>
            <person name="Ball S.G."/>
            <person name="Gile G.H."/>
            <person name="Hirakawa Y."/>
            <person name="Hopkins J.F."/>
            <person name="Kuo A."/>
            <person name="Rensing S.A."/>
            <person name="Schmutz J."/>
            <person name="Symeonidi A."/>
            <person name="Elias M."/>
            <person name="Eveleigh R.J."/>
            <person name="Herman E.K."/>
            <person name="Klute M.J."/>
            <person name="Nakayama T."/>
            <person name="Obornik M."/>
            <person name="Reyes-Prieto A."/>
            <person name="Armbrust E.V."/>
            <person name="Aves S.J."/>
            <person name="Beiko R.G."/>
            <person name="Coutinho P."/>
            <person name="Dacks J.B."/>
            <person name="Durnford D.G."/>
            <person name="Fast N.M."/>
            <person name="Green B.R."/>
            <person name="Grisdale C.J."/>
            <person name="Hempel F."/>
            <person name="Henrissat B."/>
            <person name="Hoppner M.P."/>
            <person name="Ishida K."/>
            <person name="Kim E."/>
            <person name="Koreny L."/>
            <person name="Kroth P.G."/>
            <person name="Liu Y."/>
            <person name="Malik S.B."/>
            <person name="Maier U.G."/>
            <person name="McRose D."/>
            <person name="Mock T."/>
            <person name="Neilson J.A."/>
            <person name="Onodera N.T."/>
            <person name="Poole A.M."/>
            <person name="Pritham E.J."/>
            <person name="Richards T.A."/>
            <person name="Rocap G."/>
            <person name="Roy S.W."/>
            <person name="Sarai C."/>
            <person name="Schaack S."/>
            <person name="Shirato S."/>
            <person name="Slamovits C.H."/>
            <person name="Spencer D.F."/>
            <person name="Suzuki S."/>
            <person name="Worden A.Z."/>
            <person name="Zauner S."/>
            <person name="Barry K."/>
            <person name="Bell C."/>
            <person name="Bharti A.K."/>
            <person name="Crow J.A."/>
            <person name="Grimwood J."/>
            <person name="Kramer R."/>
            <person name="Lindquist E."/>
            <person name="Lucas S."/>
            <person name="Salamov A."/>
            <person name="McFadden G.I."/>
            <person name="Lane C.E."/>
            <person name="Keeling P.J."/>
            <person name="Gray M.W."/>
            <person name="Grigoriev I.V."/>
            <person name="Archibald J.M."/>
        </authorList>
    </citation>
    <scope>NUCLEOTIDE SEQUENCE</scope>
    <source>
        <strain evidence="3 5">CCMP2712</strain>
    </source>
</reference>
<dbReference type="GeneID" id="17288675"/>
<evidence type="ECO:0000313" key="5">
    <source>
        <dbReference type="Proteomes" id="UP000011087"/>
    </source>
</evidence>
<keyword evidence="1" id="KW-0472">Membrane</keyword>
<feature type="signal peptide" evidence="2">
    <location>
        <begin position="1"/>
        <end position="23"/>
    </location>
</feature>
<dbReference type="AlphaFoldDB" id="L1I7S0"/>
<evidence type="ECO:0000256" key="1">
    <source>
        <dbReference type="SAM" id="Phobius"/>
    </source>
</evidence>
<dbReference type="OrthoDB" id="5977743at2759"/>
<proteinExistence type="predicted"/>
<evidence type="ECO:0000256" key="2">
    <source>
        <dbReference type="SAM" id="SignalP"/>
    </source>
</evidence>